<evidence type="ECO:0000256" key="1">
    <source>
        <dbReference type="SAM" id="MobiDB-lite"/>
    </source>
</evidence>
<accession>A0ABR1CB97</accession>
<organism evidence="2 3">
    <name type="scientific">Necator americanus</name>
    <name type="common">Human hookworm</name>
    <dbReference type="NCBI Taxonomy" id="51031"/>
    <lineage>
        <taxon>Eukaryota</taxon>
        <taxon>Metazoa</taxon>
        <taxon>Ecdysozoa</taxon>
        <taxon>Nematoda</taxon>
        <taxon>Chromadorea</taxon>
        <taxon>Rhabditida</taxon>
        <taxon>Rhabditina</taxon>
        <taxon>Rhabditomorpha</taxon>
        <taxon>Strongyloidea</taxon>
        <taxon>Ancylostomatidae</taxon>
        <taxon>Bunostominae</taxon>
        <taxon>Necator</taxon>
    </lineage>
</organism>
<comment type="caution">
    <text evidence="2">The sequence shown here is derived from an EMBL/GenBank/DDBJ whole genome shotgun (WGS) entry which is preliminary data.</text>
</comment>
<reference evidence="2 3" key="1">
    <citation type="submission" date="2023-08" db="EMBL/GenBank/DDBJ databases">
        <title>A Necator americanus chromosomal reference genome.</title>
        <authorList>
            <person name="Ilik V."/>
            <person name="Petrzelkova K.J."/>
            <person name="Pardy F."/>
            <person name="Fuh T."/>
            <person name="Niatou-Singa F.S."/>
            <person name="Gouil Q."/>
            <person name="Baker L."/>
            <person name="Ritchie M.E."/>
            <person name="Jex A.R."/>
            <person name="Gazzola D."/>
            <person name="Li H."/>
            <person name="Toshio Fujiwara R."/>
            <person name="Zhan B."/>
            <person name="Aroian R.V."/>
            <person name="Pafco B."/>
            <person name="Schwarz E.M."/>
        </authorList>
    </citation>
    <scope>NUCLEOTIDE SEQUENCE [LARGE SCALE GENOMIC DNA]</scope>
    <source>
        <strain evidence="2 3">Aroian</strain>
        <tissue evidence="2">Whole animal</tissue>
    </source>
</reference>
<evidence type="ECO:0000313" key="2">
    <source>
        <dbReference type="EMBL" id="KAK6735370.1"/>
    </source>
</evidence>
<dbReference type="EMBL" id="JAVFWL010000002">
    <property type="protein sequence ID" value="KAK6735370.1"/>
    <property type="molecule type" value="Genomic_DNA"/>
</dbReference>
<feature type="region of interest" description="Disordered" evidence="1">
    <location>
        <begin position="65"/>
        <end position="86"/>
    </location>
</feature>
<proteinExistence type="predicted"/>
<name>A0ABR1CB97_NECAM</name>
<evidence type="ECO:0000313" key="3">
    <source>
        <dbReference type="Proteomes" id="UP001303046"/>
    </source>
</evidence>
<dbReference type="Proteomes" id="UP001303046">
    <property type="component" value="Unassembled WGS sequence"/>
</dbReference>
<keyword evidence="3" id="KW-1185">Reference proteome</keyword>
<protein>
    <submittedName>
        <fullName evidence="2">Uncharacterized protein</fullName>
    </submittedName>
</protein>
<sequence length="122" mass="13455">MDSIAGFMPTPHARTGVFRMGMAIHGKSWNLGGLAIVGARGLRYPKYKIRKSGETNRPENLTVKRGDHHVISDAGNQPTMNENEDDLNSEIDAPLEISSKIVPNIQLTPNFVLGTHSKQVRH</sequence>
<gene>
    <name evidence="2" type="primary">Necator_chrII.g6316</name>
    <name evidence="2" type="ORF">RB195_018523</name>
</gene>